<keyword evidence="1" id="KW-0472">Membrane</keyword>
<comment type="caution">
    <text evidence="2">The sequence shown here is derived from an EMBL/GenBank/DDBJ whole genome shotgun (WGS) entry which is preliminary data.</text>
</comment>
<evidence type="ECO:0000313" key="3">
    <source>
        <dbReference type="Proteomes" id="UP000887159"/>
    </source>
</evidence>
<sequence>MDAIENPKVGVFERRRETPMQSNFDSTMRPENSGAHLLCILKTLIAMKVPMLTSPFHTMKRQKRGYSSLYGIGIVIDILIELIIDYEIHSKYCPECTITKGNSGENSAEYSIWHKSHQAEYSEN</sequence>
<keyword evidence="1" id="KW-1133">Transmembrane helix</keyword>
<dbReference type="EMBL" id="BMAU01021400">
    <property type="protein sequence ID" value="GFY31620.1"/>
    <property type="molecule type" value="Genomic_DNA"/>
</dbReference>
<protein>
    <submittedName>
        <fullName evidence="2">Uncharacterized protein</fullName>
    </submittedName>
</protein>
<dbReference type="Proteomes" id="UP000887159">
    <property type="component" value="Unassembled WGS sequence"/>
</dbReference>
<dbReference type="AlphaFoldDB" id="A0A8X7BHM5"/>
<keyword evidence="1" id="KW-0812">Transmembrane</keyword>
<proteinExistence type="predicted"/>
<reference evidence="2" key="1">
    <citation type="submission" date="2020-08" db="EMBL/GenBank/DDBJ databases">
        <title>Multicomponent nature underlies the extraordinary mechanical properties of spider dragline silk.</title>
        <authorList>
            <person name="Kono N."/>
            <person name="Nakamura H."/>
            <person name="Mori M."/>
            <person name="Yoshida Y."/>
            <person name="Ohtoshi R."/>
            <person name="Malay A.D."/>
            <person name="Moran D.A.P."/>
            <person name="Tomita M."/>
            <person name="Numata K."/>
            <person name="Arakawa K."/>
        </authorList>
    </citation>
    <scope>NUCLEOTIDE SEQUENCE</scope>
</reference>
<evidence type="ECO:0000313" key="2">
    <source>
        <dbReference type="EMBL" id="GFY31620.1"/>
    </source>
</evidence>
<name>A0A8X7BHM5_TRICX</name>
<evidence type="ECO:0000256" key="1">
    <source>
        <dbReference type="SAM" id="Phobius"/>
    </source>
</evidence>
<feature type="transmembrane region" description="Helical" evidence="1">
    <location>
        <begin position="65"/>
        <end position="84"/>
    </location>
</feature>
<gene>
    <name evidence="2" type="primary">AVEN_118079_1</name>
    <name evidence="2" type="ORF">TNCV_4199311</name>
</gene>
<organism evidence="2 3">
    <name type="scientific">Trichonephila clavipes</name>
    <name type="common">Golden silk orbweaver</name>
    <name type="synonym">Nephila clavipes</name>
    <dbReference type="NCBI Taxonomy" id="2585209"/>
    <lineage>
        <taxon>Eukaryota</taxon>
        <taxon>Metazoa</taxon>
        <taxon>Ecdysozoa</taxon>
        <taxon>Arthropoda</taxon>
        <taxon>Chelicerata</taxon>
        <taxon>Arachnida</taxon>
        <taxon>Araneae</taxon>
        <taxon>Araneomorphae</taxon>
        <taxon>Entelegynae</taxon>
        <taxon>Araneoidea</taxon>
        <taxon>Nephilidae</taxon>
        <taxon>Trichonephila</taxon>
    </lineage>
</organism>
<accession>A0A8X7BHM5</accession>
<keyword evidence="3" id="KW-1185">Reference proteome</keyword>